<feature type="compositionally biased region" description="Basic and acidic residues" evidence="7">
    <location>
        <begin position="345"/>
        <end position="360"/>
    </location>
</feature>
<feature type="compositionally biased region" description="Low complexity" evidence="7">
    <location>
        <begin position="1269"/>
        <end position="1299"/>
    </location>
</feature>
<dbReference type="Gene3D" id="3.30.40.10">
    <property type="entry name" value="Zinc/RING finger domain, C3HC4 (zinc finger)"/>
    <property type="match status" value="2"/>
</dbReference>
<dbReference type="InterPro" id="IPR017907">
    <property type="entry name" value="Znf_RING_CS"/>
</dbReference>
<feature type="region of interest" description="Disordered" evidence="7">
    <location>
        <begin position="1565"/>
        <end position="1586"/>
    </location>
</feature>
<feature type="compositionally biased region" description="Polar residues" evidence="7">
    <location>
        <begin position="1953"/>
        <end position="1969"/>
    </location>
</feature>
<comment type="caution">
    <text evidence="9">The sequence shown here is derived from an EMBL/GenBank/DDBJ whole genome shotgun (WGS) entry which is preliminary data.</text>
</comment>
<dbReference type="PROSITE" id="PS50089">
    <property type="entry name" value="ZF_RING_2"/>
    <property type="match status" value="2"/>
</dbReference>
<feature type="compositionally biased region" description="Polar residues" evidence="7">
    <location>
        <begin position="2139"/>
        <end position="2151"/>
    </location>
</feature>
<evidence type="ECO:0000256" key="7">
    <source>
        <dbReference type="SAM" id="MobiDB-lite"/>
    </source>
</evidence>
<dbReference type="FunFam" id="3.30.40.10:FF:000033">
    <property type="entry name" value="Polycomb group RING finger protein 3"/>
    <property type="match status" value="1"/>
</dbReference>
<dbReference type="CDD" id="cd17082">
    <property type="entry name" value="RAWUL_PCGF2_like"/>
    <property type="match status" value="1"/>
</dbReference>
<feature type="region of interest" description="Disordered" evidence="7">
    <location>
        <begin position="1856"/>
        <end position="1886"/>
    </location>
</feature>
<dbReference type="Gene3D" id="3.10.20.90">
    <property type="entry name" value="Phosphatidylinositol 3-kinase Catalytic Subunit, Chain A, domain 1"/>
    <property type="match status" value="2"/>
</dbReference>
<dbReference type="Pfam" id="PF13923">
    <property type="entry name" value="zf-C3HC4_2"/>
    <property type="match status" value="1"/>
</dbReference>
<feature type="compositionally biased region" description="Low complexity" evidence="7">
    <location>
        <begin position="2047"/>
        <end position="2060"/>
    </location>
</feature>
<dbReference type="Pfam" id="PF16207">
    <property type="entry name" value="RAWUL"/>
    <property type="match status" value="2"/>
</dbReference>
<evidence type="ECO:0000256" key="1">
    <source>
        <dbReference type="ARBA" id="ARBA00004123"/>
    </source>
</evidence>
<feature type="compositionally biased region" description="Polar residues" evidence="7">
    <location>
        <begin position="2061"/>
        <end position="2131"/>
    </location>
</feature>
<comment type="subcellular location">
    <subcellularLocation>
        <location evidence="1">Nucleus</location>
    </subcellularLocation>
</comment>
<dbReference type="PANTHER" id="PTHR10825:SF29">
    <property type="entry name" value="POLYCOMB GROUP RING FINGER PROTEIN 1"/>
    <property type="match status" value="1"/>
</dbReference>
<keyword evidence="5" id="KW-0539">Nucleus</keyword>
<dbReference type="InterPro" id="IPR032443">
    <property type="entry name" value="RAWUL"/>
</dbReference>
<feature type="compositionally biased region" description="Low complexity" evidence="7">
    <location>
        <begin position="1858"/>
        <end position="1875"/>
    </location>
</feature>
<feature type="region of interest" description="Disordered" evidence="7">
    <location>
        <begin position="1692"/>
        <end position="1737"/>
    </location>
</feature>
<feature type="compositionally biased region" description="Basic and acidic residues" evidence="7">
    <location>
        <begin position="379"/>
        <end position="389"/>
    </location>
</feature>
<evidence type="ECO:0000256" key="5">
    <source>
        <dbReference type="ARBA" id="ARBA00023242"/>
    </source>
</evidence>
<feature type="compositionally biased region" description="Polar residues" evidence="7">
    <location>
        <begin position="1993"/>
        <end position="2006"/>
    </location>
</feature>
<keyword evidence="4" id="KW-0862">Zinc</keyword>
<feature type="region of interest" description="Disordered" evidence="7">
    <location>
        <begin position="474"/>
        <end position="493"/>
    </location>
</feature>
<dbReference type="SUPFAM" id="SSF57850">
    <property type="entry name" value="RING/U-box"/>
    <property type="match status" value="2"/>
</dbReference>
<feature type="region of interest" description="Disordered" evidence="7">
    <location>
        <begin position="1029"/>
        <end position="1142"/>
    </location>
</feature>
<dbReference type="SMART" id="SM00184">
    <property type="entry name" value="RING"/>
    <property type="match status" value="2"/>
</dbReference>
<name>A0A3L8DAW9_OOCBI</name>
<dbReference type="InterPro" id="IPR013083">
    <property type="entry name" value="Znf_RING/FYVE/PHD"/>
</dbReference>
<dbReference type="GO" id="GO:0035102">
    <property type="term" value="C:PRC1 complex"/>
    <property type="evidence" value="ECO:0007669"/>
    <property type="project" value="TreeGrafter"/>
</dbReference>
<dbReference type="InterPro" id="IPR001841">
    <property type="entry name" value="Znf_RING"/>
</dbReference>
<dbReference type="EMBL" id="QOIP01000010">
    <property type="protein sequence ID" value="RLU17283.1"/>
    <property type="molecule type" value="Genomic_DNA"/>
</dbReference>
<feature type="region of interest" description="Disordered" evidence="7">
    <location>
        <begin position="572"/>
        <end position="595"/>
    </location>
</feature>
<feature type="compositionally biased region" description="Low complexity" evidence="7">
    <location>
        <begin position="1128"/>
        <end position="1142"/>
    </location>
</feature>
<accession>A0A3L8DAW9</accession>
<evidence type="ECO:0000256" key="3">
    <source>
        <dbReference type="ARBA" id="ARBA00022771"/>
    </source>
</evidence>
<dbReference type="PROSITE" id="PS00518">
    <property type="entry name" value="ZF_RING_1"/>
    <property type="match status" value="2"/>
</dbReference>
<evidence type="ECO:0000256" key="4">
    <source>
        <dbReference type="ARBA" id="ARBA00022833"/>
    </source>
</evidence>
<feature type="region of interest" description="Disordered" evidence="7">
    <location>
        <begin position="24"/>
        <end position="43"/>
    </location>
</feature>
<feature type="compositionally biased region" description="Basic and acidic residues" evidence="7">
    <location>
        <begin position="2205"/>
        <end position="2222"/>
    </location>
</feature>
<feature type="region of interest" description="Disordered" evidence="7">
    <location>
        <begin position="169"/>
        <end position="188"/>
    </location>
</feature>
<dbReference type="Pfam" id="PF00097">
    <property type="entry name" value="zf-C3HC4"/>
    <property type="match status" value="1"/>
</dbReference>
<gene>
    <name evidence="9" type="ORF">DMN91_009516</name>
</gene>
<feature type="compositionally biased region" description="Polar residues" evidence="7">
    <location>
        <begin position="1976"/>
        <end position="1985"/>
    </location>
</feature>
<feature type="domain" description="RING-type" evidence="8">
    <location>
        <begin position="799"/>
        <end position="838"/>
    </location>
</feature>
<feature type="domain" description="RING-type" evidence="8">
    <location>
        <begin position="58"/>
        <end position="98"/>
    </location>
</feature>
<feature type="compositionally biased region" description="Basic and acidic residues" evidence="7">
    <location>
        <begin position="171"/>
        <end position="181"/>
    </location>
</feature>
<protein>
    <recommendedName>
        <fullName evidence="8">RING-type domain-containing protein</fullName>
    </recommendedName>
</protein>
<feature type="region of interest" description="Disordered" evidence="7">
    <location>
        <begin position="2203"/>
        <end position="2245"/>
    </location>
</feature>
<feature type="compositionally biased region" description="Basic and acidic residues" evidence="7">
    <location>
        <begin position="1716"/>
        <end position="1725"/>
    </location>
</feature>
<keyword evidence="3 6" id="KW-0863">Zinc-finger</keyword>
<dbReference type="OrthoDB" id="10264655at2759"/>
<evidence type="ECO:0000256" key="2">
    <source>
        <dbReference type="ARBA" id="ARBA00022723"/>
    </source>
</evidence>
<evidence type="ECO:0000313" key="9">
    <source>
        <dbReference type="EMBL" id="RLU17283.1"/>
    </source>
</evidence>
<reference evidence="9" key="2">
    <citation type="submission" date="2018-07" db="EMBL/GenBank/DDBJ databases">
        <authorList>
            <person name="Mckenzie S.K."/>
            <person name="Kronauer D.J.C."/>
        </authorList>
    </citation>
    <scope>NUCLEOTIDE SEQUENCE</scope>
    <source>
        <strain evidence="9">Clonal line C1</strain>
    </source>
</reference>
<sequence>MHMEVVCCGAVPRANAPTAPALREQQLHRDPVSAPASNMEAKEKERPLVQDLNEHIVCPLCRGYLIDATTLVECLHSFCRGCILRRLSSGVRVCPVCSVAASPQLLPDVRLQRLVYLAVPGLFRSELERRRHFRLVNPQCPLLAPPVGALDLTLDDFVSLSLQKLEDADDESKSKERRDSLMNDDEVVQEGSGSTRYLKCPAAVTVRHLVRLLMLKRGWKEANADVNGVNSRIEILYQENDTQHSDEESTLRPLDPSWTLLDLACIFQWKREVPMKLFYRILRKEETISSPKISAYKDDATKDGPPTIENMQRPPTPPPSPKPSREPEVEPARAAETPRVLETGVDVRDKEMTKTKKPRCEVTPVMRAPDPPATSLSADNHHRSTEGVRRKDLRLEHRKRRKRRNKRVIAEITTTPREDLLKLKVRLTPCPPRITSSAGSGSTGSGGSGGVGTSQTKEKLLQMRAVRREKIKAIGQQRSAAGPLTRDESPKECSTTVEMEETIEEIIDSIPDEVVCIAQNIGTPNENVTERVIGKEEAEKPTKSAEDNGEPERPKKDEEILRRLGLVAINEAGGDKTAKQRVSQSGADRSDSLDCEKLEKQLRESKANRVRSLLAEKQMRDALKSIMSKTSKEERVSSSATAAVVASSPSASVPVSATAVAKKKEPPPLAPLRVAKPSGFATTSSGGALLSNATSNSCLTEKSPSTMELASMALAATNKVALRIPQPHQRISGFGMKIKPNLGVRHIPNPQAVVASQYRNQRASYFNTTSRFAIYLHDEEMAGIGKRTLLRDVNPYLICKICRGYLIDAVTVVECLHSFCRSCILKHLGNVAHCPSCKHALNKAKPNIKADKALQDIVYKLVPGLYHKEMLKRREFYKKHPEHANSATPEQRGEDVSGRLIFNPEDVVSLSLEYLPPGVDPLTILSTNDMDTNNLNGANGSNNNSNNNAVSNKRYLQCPALVTIAHLKKFIAMKYSVDITRYTVEICHRRAPLPEHWTLMDVAYIYAWKRIAPIRFFYRVAQEEQRLEAPLHQRPSTPGLGACLPPNDARDDSNTDTNHPINHPEITESEPKQQVHQTIRNKSASDNNEKTTSSPKDLSKTANDKPHVKPLVERKQAPTTEKDEANKTTMRTTVSTTSSTSTATNTTMLTTAATNVSSSSMVSVSPSSTPTTCDDSTKQIKTPIKILKNPDGKYEVLKSPSSVGWNGKDPTAAVTDIKSSTSPEFSVVNSNGVKITLKQCSPPQNSSAKKPKVISNVLLRCGQMEKDASSSSLPSLPSSLFPSPSSLSPSLALQSLQQQQDKDKSVATIGPLHPDKQEKQRRKVTFVDQLPGSEKVTSPTNASAVLKTALKRPAEQQDKKQFLQSIQLTARESVSDHDSKVKSPIRDTPANIPAGVLANDVKSLQKGNAMPRSLEETLKKDGNEVKENSSAENASSNANTIVASAIAKRVTGMPASNRTYASGRIDDTDGRASFNSGTSINITNSNNKMDVYTFSSDPPIVPAGAVKRKCPPGVPIADLKRRKSPQIAQKEVNKKQQIVPSQNAAIKMPRTPSAEHVIPTSRATNITADHPGSNPGRAPNNVKSSSGPMLSHDTRNLLDGCGLSIPASLSITLTSPKSAGTSGQLVESNLVDLVDNTRKVALGKVNPSITLNDRSVNSRVLKALKTGQIRMPTTPPKAKPPATMITAAKQTMTSRSGEVVNHQQRTTSVAGKRKREPQEPSKDILDLSGSNKKMDMHPLRIPQPVTKLNKTNKVIPRDTMQPGGISDQGQVVTLMSGHKYYRAPPGSLTPAAHRVTDCPLPAPSRTPVYAPSLGSLGHPNANFPSVFPSLQSIFALSQAPNLQQFQMDTARLRLPPRSTAESSGGAATGATENGNPGISGMPGKSHLAAQCAPVKPARSSVAPLAVPINKQQSTDKLASANKAAVSDAGKLPMFRNNESLDSTDEAPRATVQRKYSSNVESTNNRLVSRSNDDSTKSNAPATTVETVKDPNVESKNSGSTDTDSSLQQQQQQQHREAASPRVSSTASPSPPPGNGSVNTRNEDSVNHNDNINSNDTNASNKAASATFSPPKNNVSSEMTCNKSPVSPDSSSITVESTATNKSCSTSTDQETVTDAQTSSDVVKPSDSTANPDDSAVDGSATSDDGNKLNVNKSEATEIAKQLTSEMVQKRLLAVFPSNEWAHNPIAAEHLGNFLKSLNATIKSKGHAEESNKTSEASDRKIVGNDGTRTNNDASVNSKKDIVERS</sequence>
<feature type="region of interest" description="Disordered" evidence="7">
    <location>
        <begin position="1912"/>
        <end position="2151"/>
    </location>
</feature>
<dbReference type="Proteomes" id="UP000279307">
    <property type="component" value="Chromosome 10"/>
</dbReference>
<feature type="compositionally biased region" description="Polar residues" evidence="7">
    <location>
        <begin position="2226"/>
        <end position="2236"/>
    </location>
</feature>
<feature type="region of interest" description="Disordered" evidence="7">
    <location>
        <begin position="1267"/>
        <end position="1322"/>
    </location>
</feature>
<reference evidence="9" key="1">
    <citation type="journal article" date="2018" name="Genome Res.">
        <title>The genomic architecture and molecular evolution of ant odorant receptors.</title>
        <authorList>
            <person name="McKenzie S.K."/>
            <person name="Kronauer D.J.C."/>
        </authorList>
    </citation>
    <scope>NUCLEOTIDE SEQUENCE [LARGE SCALE GENOMIC DNA]</scope>
    <source>
        <strain evidence="9">Clonal line C1</strain>
    </source>
</reference>
<dbReference type="GO" id="GO:0000122">
    <property type="term" value="P:negative regulation of transcription by RNA polymerase II"/>
    <property type="evidence" value="ECO:0007669"/>
    <property type="project" value="TreeGrafter"/>
</dbReference>
<evidence type="ECO:0000259" key="8">
    <source>
        <dbReference type="PROSITE" id="PS50089"/>
    </source>
</evidence>
<feature type="compositionally biased region" description="Polar residues" evidence="7">
    <location>
        <begin position="1074"/>
        <end position="1096"/>
    </location>
</feature>
<feature type="region of interest" description="Disordered" evidence="7">
    <location>
        <begin position="293"/>
        <end position="389"/>
    </location>
</feature>
<organism evidence="9">
    <name type="scientific">Ooceraea biroi</name>
    <name type="common">Clonal raider ant</name>
    <name type="synonym">Cerapachys biroi</name>
    <dbReference type="NCBI Taxonomy" id="2015173"/>
    <lineage>
        <taxon>Eukaryota</taxon>
        <taxon>Metazoa</taxon>
        <taxon>Ecdysozoa</taxon>
        <taxon>Arthropoda</taxon>
        <taxon>Hexapoda</taxon>
        <taxon>Insecta</taxon>
        <taxon>Pterygota</taxon>
        <taxon>Neoptera</taxon>
        <taxon>Endopterygota</taxon>
        <taxon>Hymenoptera</taxon>
        <taxon>Apocrita</taxon>
        <taxon>Aculeata</taxon>
        <taxon>Formicoidea</taxon>
        <taxon>Formicidae</taxon>
        <taxon>Dorylinae</taxon>
        <taxon>Ooceraea</taxon>
    </lineage>
</organism>
<feature type="compositionally biased region" description="Polar residues" evidence="7">
    <location>
        <begin position="1692"/>
        <end position="1709"/>
    </location>
</feature>
<dbReference type="GO" id="GO:1990841">
    <property type="term" value="F:promoter-specific chromatin binding"/>
    <property type="evidence" value="ECO:0007669"/>
    <property type="project" value="TreeGrafter"/>
</dbReference>
<keyword evidence="2" id="KW-0479">Metal-binding</keyword>
<feature type="region of interest" description="Disordered" evidence="7">
    <location>
        <begin position="532"/>
        <end position="559"/>
    </location>
</feature>
<feature type="compositionally biased region" description="Gly residues" evidence="7">
    <location>
        <begin position="441"/>
        <end position="452"/>
    </location>
</feature>
<dbReference type="PANTHER" id="PTHR10825">
    <property type="entry name" value="RING FINGER DOMAIN-CONTAINING, POLYCOMB GROUP COMPONENT"/>
    <property type="match status" value="1"/>
</dbReference>
<feature type="region of interest" description="Disordered" evidence="7">
    <location>
        <begin position="430"/>
        <end position="456"/>
    </location>
</feature>
<feature type="compositionally biased region" description="Basic and acidic residues" evidence="7">
    <location>
        <begin position="323"/>
        <end position="333"/>
    </location>
</feature>
<dbReference type="GO" id="GO:0008270">
    <property type="term" value="F:zinc ion binding"/>
    <property type="evidence" value="ECO:0007669"/>
    <property type="project" value="UniProtKB-KW"/>
</dbReference>
<evidence type="ECO:0000256" key="6">
    <source>
        <dbReference type="PROSITE-ProRule" id="PRU00175"/>
    </source>
</evidence>
<proteinExistence type="predicted"/>
<feature type="compositionally biased region" description="Basic and acidic residues" evidence="7">
    <location>
        <begin position="1097"/>
        <end position="1126"/>
    </location>
</feature>
<dbReference type="InterPro" id="IPR018957">
    <property type="entry name" value="Znf_C3HC4_RING-type"/>
</dbReference>